<dbReference type="Gene3D" id="3.40.50.1820">
    <property type="entry name" value="alpha/beta hydrolase"/>
    <property type="match status" value="1"/>
</dbReference>
<dbReference type="SUPFAM" id="SSF53474">
    <property type="entry name" value="alpha/beta-Hydrolases"/>
    <property type="match status" value="1"/>
</dbReference>
<evidence type="ECO:0000259" key="3">
    <source>
        <dbReference type="Pfam" id="PF22939"/>
    </source>
</evidence>
<dbReference type="InterPro" id="IPR015943">
    <property type="entry name" value="WD40/YVTN_repeat-like_dom_sf"/>
</dbReference>
<dbReference type="GO" id="GO:0017000">
    <property type="term" value="P:antibiotic biosynthetic process"/>
    <property type="evidence" value="ECO:0007669"/>
    <property type="project" value="UniProtKB-ARBA"/>
</dbReference>
<protein>
    <recommendedName>
        <fullName evidence="7">DUF676 domain-containing protein</fullName>
    </recommendedName>
</protein>
<dbReference type="GO" id="GO:0072330">
    <property type="term" value="P:monocarboxylic acid biosynthetic process"/>
    <property type="evidence" value="ECO:0007669"/>
    <property type="project" value="UniProtKB-ARBA"/>
</dbReference>
<name>A0A1V6UXA2_9EURO</name>
<keyword evidence="6" id="KW-1185">Reference proteome</keyword>
<evidence type="ECO:0000259" key="4">
    <source>
        <dbReference type="Pfam" id="PF24883"/>
    </source>
</evidence>
<feature type="region of interest" description="Disordered" evidence="2">
    <location>
        <begin position="14"/>
        <end position="49"/>
    </location>
</feature>
<evidence type="ECO:0000256" key="1">
    <source>
        <dbReference type="ARBA" id="ARBA00022737"/>
    </source>
</evidence>
<dbReference type="InterPro" id="IPR054471">
    <property type="entry name" value="GPIID_WHD"/>
</dbReference>
<evidence type="ECO:0000313" key="6">
    <source>
        <dbReference type="Proteomes" id="UP000191500"/>
    </source>
</evidence>
<dbReference type="PANTHER" id="PTHR10039">
    <property type="entry name" value="AMELOGENIN"/>
    <property type="match status" value="1"/>
</dbReference>
<dbReference type="InterPro" id="IPR056884">
    <property type="entry name" value="NPHP3-like_N"/>
</dbReference>
<feature type="domain" description="GPI inositol-deacylase winged helix" evidence="3">
    <location>
        <begin position="659"/>
        <end position="732"/>
    </location>
</feature>
<organism evidence="5 6">
    <name type="scientific">Penicillium coprophilum</name>
    <dbReference type="NCBI Taxonomy" id="36646"/>
    <lineage>
        <taxon>Eukaryota</taxon>
        <taxon>Fungi</taxon>
        <taxon>Dikarya</taxon>
        <taxon>Ascomycota</taxon>
        <taxon>Pezizomycotina</taxon>
        <taxon>Eurotiomycetes</taxon>
        <taxon>Eurotiomycetidae</taxon>
        <taxon>Eurotiales</taxon>
        <taxon>Aspergillaceae</taxon>
        <taxon>Penicillium</taxon>
    </lineage>
</organism>
<sequence>MIIFNTPKLSKKFSLRKKRHHKTSPSHTPTFNSTISDTPIQEEADGSPLTATVTPLSHQTSPPILENSEGDAGPLGLNVVYTPQYGHKADIVFVHGLGGSSRWTWSKYRKPELFWPLTFLPLEPDLCLSRILSFGYNAKFRKPGNASTVVLDFAKELLFDLKYANDGQKENLNIGAVPLLFVVHSMGGLIVKEAYMQGQNDPEYEKIVKAISAILFLATPHRGTNLAAILNRLLQSTQISSSKLYISELSRDSFTLQKLNEQFRHIAPKLDIVSFYETQPTSLGLKSARVMILEKDSSVLGYPGETSKALNADHHDVCKYDSPGDPNYITVRNALKSIVSKIIAKTPGSRLGIASQRGVRDLKLSLAISDLPDLDYLFFQDQWTEGTNLWFLEQKPYSRWLDETNLSSCILWVNGGAATGKSVLSSFVIKNLLAGGACCQYFFIRFVDMKKRSLSLLLRSIAYQISQDILDFRTKLTELANEGIDFETADPKTIWERVFKSILFRMDSKIPLYWVIDGLDEAVDARSAIKLFQDLGMSSVPIKIVIFSRKTPDITTAMKKIPSSVRQETVSIEGHPEDIYAHIRQELSLSGTDEFKERIVKRIVEGARSNFLWVRLAVEKLNSCHTLDDVENALHELPSGMEALYNRMGMLIAQNPSPSGRALATAVLQCVTCSFRALTVSELSLALDEEFSGMLNFQQSIVELCGGFIIVDNGGNVVIIHHSAREYLISNENRPLSINYAAANEQLFKTCMRCLMTTGLRAKVSRDEIHGFLDYSANWWSSHLPLVPAAQSTVFKTVNKFLTGHWVLTWIHILAILKRLRILVRASKNLSKYSAARQKIQDPSLSDVSCLAEQDLLETWAVDLVKIVGKFGMVLRSHPDAIYKSVPPFCPRNSAIYRQFGKAEVKTLAISGISIHDWDDYIARLSFGGYASCIVAEGPRVAVMASSGNVLVYDASDFEEAIISPLKHGERVYRIALNRTGTLIVTYGYQTTKVWEISTGTCKLSAKNPESRPRPLTMLFKSDDSILLVGSDDRRIRALDLLDPSPTWELVADFEEPELEGHLLNSSSYMALNKNGDLLAVAYRGHPLSAWEVDGPVHINHCWRAREVVARGEILEAIWHPHNPELLGLYIEGVVFKWNPYEGDPEELETGASRLAMSADGSLFATGDVRGTIKVYTTSEFRLLYQLASQDSVLGLAFSPSLDRFYDIRGSYGNVWEPNSLARYAERLEKGPDSDSETGSVELGSMLTSGMPQRIDRISVIATSPLGGLYCSGTEYGKVRLFHTQHGFISDVYTSKGFLGIEHLAWSHDGRYICFSDSGKNTFLFSIRLQNEDFGSVLIALVLEMSMKSTTTGAILQLLFNPSSTGILVSTSSSLCILSIKSGSVMHSLEWPSECRKWLIHPQDPELVLWVGPQTAGIINWSLTEMRKFRVEFPVPLETPSLYDNAYGTRSVDCALITHDKSHIFIQISAGKSQKDKTFFWLPTSSVSQPLPVDCTSEATEMLITTPAFLVQDMASRIMLALSFLAHDRLVFLSKDYSICCVKIQFGREDSSSSAALRRLSSASVASNMTASRDNRSYQNAGQAEQGIKSIILLPSDWVGKDCLTMCSVWTRERSFVCPRNGEVAVVKSASLV</sequence>
<dbReference type="InterPro" id="IPR001680">
    <property type="entry name" value="WD40_rpt"/>
</dbReference>
<proteinExistence type="predicted"/>
<comment type="caution">
    <text evidence="5">The sequence shown here is derived from an EMBL/GenBank/DDBJ whole genome shotgun (WGS) entry which is preliminary data.</text>
</comment>
<feature type="domain" description="Nephrocystin 3-like N-terminal" evidence="4">
    <location>
        <begin position="386"/>
        <end position="549"/>
    </location>
</feature>
<evidence type="ECO:0000256" key="2">
    <source>
        <dbReference type="SAM" id="MobiDB-lite"/>
    </source>
</evidence>
<dbReference type="Proteomes" id="UP000191500">
    <property type="component" value="Unassembled WGS sequence"/>
</dbReference>
<dbReference type="PANTHER" id="PTHR10039:SF16">
    <property type="entry name" value="GPI INOSITOL-DEACYLASE"/>
    <property type="match status" value="1"/>
</dbReference>
<dbReference type="InterPro" id="IPR027417">
    <property type="entry name" value="P-loop_NTPase"/>
</dbReference>
<feature type="compositionally biased region" description="Basic residues" evidence="2">
    <location>
        <begin position="14"/>
        <end position="24"/>
    </location>
</feature>
<dbReference type="SUPFAM" id="SSF50960">
    <property type="entry name" value="TolB, C-terminal domain"/>
    <property type="match status" value="1"/>
</dbReference>
<accession>A0A1V6UXA2</accession>
<gene>
    <name evidence="5" type="ORF">PENCOP_c003G05125</name>
</gene>
<reference evidence="6" key="1">
    <citation type="journal article" date="2017" name="Nat. Microbiol.">
        <title>Global analysis of biosynthetic gene clusters reveals vast potential of secondary metabolite production in Penicillium species.</title>
        <authorList>
            <person name="Nielsen J.C."/>
            <person name="Grijseels S."/>
            <person name="Prigent S."/>
            <person name="Ji B."/>
            <person name="Dainat J."/>
            <person name="Nielsen K.F."/>
            <person name="Frisvad J.C."/>
            <person name="Workman M."/>
            <person name="Nielsen J."/>
        </authorList>
    </citation>
    <scope>NUCLEOTIDE SEQUENCE [LARGE SCALE GENOMIC DNA]</scope>
    <source>
        <strain evidence="6">IBT 31321</strain>
    </source>
</reference>
<dbReference type="Gene3D" id="3.40.50.300">
    <property type="entry name" value="P-loop containing nucleotide triphosphate hydrolases"/>
    <property type="match status" value="1"/>
</dbReference>
<dbReference type="InterPro" id="IPR029058">
    <property type="entry name" value="AB_hydrolase_fold"/>
</dbReference>
<dbReference type="Gene3D" id="2.130.10.10">
    <property type="entry name" value="YVTN repeat-like/Quinoprotein amine dehydrogenase"/>
    <property type="match status" value="3"/>
</dbReference>
<dbReference type="EMBL" id="MDDG01000003">
    <property type="protein sequence ID" value="OQE43054.1"/>
    <property type="molecule type" value="Genomic_DNA"/>
</dbReference>
<dbReference type="Pfam" id="PF24883">
    <property type="entry name" value="NPHP3_N"/>
    <property type="match status" value="1"/>
</dbReference>
<dbReference type="Pfam" id="PF22939">
    <property type="entry name" value="WHD_GPIID"/>
    <property type="match status" value="1"/>
</dbReference>
<keyword evidence="1" id="KW-0677">Repeat</keyword>
<dbReference type="InterPro" id="IPR011047">
    <property type="entry name" value="Quinoprotein_ADH-like_sf"/>
</dbReference>
<evidence type="ECO:0000313" key="5">
    <source>
        <dbReference type="EMBL" id="OQE43054.1"/>
    </source>
</evidence>
<evidence type="ECO:0008006" key="7">
    <source>
        <dbReference type="Google" id="ProtNLM"/>
    </source>
</evidence>
<dbReference type="SUPFAM" id="SSF50998">
    <property type="entry name" value="Quinoprotein alcohol dehydrogenase-like"/>
    <property type="match status" value="1"/>
</dbReference>
<feature type="compositionally biased region" description="Polar residues" evidence="2">
    <location>
        <begin position="25"/>
        <end position="39"/>
    </location>
</feature>
<dbReference type="SMART" id="SM00320">
    <property type="entry name" value="WD40"/>
    <property type="match status" value="6"/>
</dbReference>